<dbReference type="Pfam" id="PF01381">
    <property type="entry name" value="HTH_3"/>
    <property type="match status" value="1"/>
</dbReference>
<dbReference type="PANTHER" id="PTHR46558:SF11">
    <property type="entry name" value="HTH-TYPE TRANSCRIPTIONAL REGULATOR XRE"/>
    <property type="match status" value="1"/>
</dbReference>
<comment type="caution">
    <text evidence="2">The sequence shown here is derived from an EMBL/GenBank/DDBJ whole genome shotgun (WGS) entry which is preliminary data.</text>
</comment>
<organism evidence="2 3">
    <name type="scientific">Streptococcus uberis</name>
    <dbReference type="NCBI Taxonomy" id="1349"/>
    <lineage>
        <taxon>Bacteria</taxon>
        <taxon>Bacillati</taxon>
        <taxon>Bacillota</taxon>
        <taxon>Bacilli</taxon>
        <taxon>Lactobacillales</taxon>
        <taxon>Streptococcaceae</taxon>
        <taxon>Streptococcus</taxon>
    </lineage>
</organism>
<sequence length="117" mass="13968">MFSERLKQLRLEANLTQKEIAEKLNISQPSYADWERDKKKPTPEKLKKLSEILKVSTDYLLDISDQKNQDDYDLTNAEILFRSTVSELNLNEQQKEQFKRDITNFIKQRKEAFKDNQ</sequence>
<name>A0A6L6G713_STRUB</name>
<dbReference type="SMART" id="SM00530">
    <property type="entry name" value="HTH_XRE"/>
    <property type="match status" value="1"/>
</dbReference>
<dbReference type="CDD" id="cd00093">
    <property type="entry name" value="HTH_XRE"/>
    <property type="match status" value="1"/>
</dbReference>
<dbReference type="AlphaFoldDB" id="A0A6L6G713"/>
<dbReference type="PROSITE" id="PS50943">
    <property type="entry name" value="HTH_CROC1"/>
    <property type="match status" value="1"/>
</dbReference>
<dbReference type="PANTHER" id="PTHR46558">
    <property type="entry name" value="TRACRIPTIONAL REGULATORY PROTEIN-RELATED-RELATED"/>
    <property type="match status" value="1"/>
</dbReference>
<dbReference type="Proteomes" id="UP000483839">
    <property type="component" value="Unassembled WGS sequence"/>
</dbReference>
<reference evidence="2 3" key="1">
    <citation type="submission" date="2019-11" db="EMBL/GenBank/DDBJ databases">
        <title>Streptococcus uberis isolated from clinical mastitis cases on a southeastern Queensland dairy.</title>
        <authorList>
            <person name="Workentine M.L."/>
            <person name="Price R."/>
            <person name="Olchowy T."/>
        </authorList>
    </citation>
    <scope>NUCLEOTIDE SEQUENCE [LARGE SCALE GENOMIC DNA]</scope>
    <source>
        <strain evidence="2 3">OLC4459-A17</strain>
    </source>
</reference>
<dbReference type="RefSeq" id="WP_154590787.1">
    <property type="nucleotide sequence ID" value="NZ_JADFAY010000012.1"/>
</dbReference>
<accession>A0A6L6G713</accession>
<keyword evidence="1" id="KW-0238">DNA-binding</keyword>
<dbReference type="InterPro" id="IPR001387">
    <property type="entry name" value="Cro/C1-type_HTH"/>
</dbReference>
<dbReference type="SUPFAM" id="SSF47413">
    <property type="entry name" value="lambda repressor-like DNA-binding domains"/>
    <property type="match status" value="1"/>
</dbReference>
<dbReference type="Gene3D" id="1.10.260.40">
    <property type="entry name" value="lambda repressor-like DNA-binding domains"/>
    <property type="match status" value="1"/>
</dbReference>
<dbReference type="GO" id="GO:0003677">
    <property type="term" value="F:DNA binding"/>
    <property type="evidence" value="ECO:0007669"/>
    <property type="project" value="UniProtKB-KW"/>
</dbReference>
<evidence type="ECO:0000313" key="2">
    <source>
        <dbReference type="EMBL" id="MTD01264.1"/>
    </source>
</evidence>
<protein>
    <submittedName>
        <fullName evidence="2">Helix-turn-helix domain-containing protein</fullName>
    </submittedName>
</protein>
<evidence type="ECO:0000313" key="3">
    <source>
        <dbReference type="Proteomes" id="UP000483839"/>
    </source>
</evidence>
<dbReference type="InterPro" id="IPR010982">
    <property type="entry name" value="Lambda_DNA-bd_dom_sf"/>
</dbReference>
<evidence type="ECO:0000256" key="1">
    <source>
        <dbReference type="ARBA" id="ARBA00023125"/>
    </source>
</evidence>
<gene>
    <name evidence="2" type="ORF">GKS16_03105</name>
</gene>
<dbReference type="EMBL" id="WLXI01000029">
    <property type="protein sequence ID" value="MTD01264.1"/>
    <property type="molecule type" value="Genomic_DNA"/>
</dbReference>
<proteinExistence type="predicted"/>